<evidence type="ECO:0000256" key="3">
    <source>
        <dbReference type="SAM" id="MobiDB-lite"/>
    </source>
</evidence>
<dbReference type="CDD" id="cd06141">
    <property type="entry name" value="WRN_exo"/>
    <property type="match status" value="1"/>
</dbReference>
<evidence type="ECO:0000313" key="5">
    <source>
        <dbReference type="Proteomes" id="UP000019116"/>
    </source>
</evidence>
<protein>
    <recommendedName>
        <fullName evidence="6">3'-5' exonuclease domain-containing protein</fullName>
    </recommendedName>
</protein>
<evidence type="ECO:0000313" key="4">
    <source>
        <dbReference type="EnsemblPlants" id="TraesCS2A02G262300.1.cds1"/>
    </source>
</evidence>
<dbReference type="Gene3D" id="3.30.420.10">
    <property type="entry name" value="Ribonuclease H-like superfamily/Ribonuclease H"/>
    <property type="match status" value="1"/>
</dbReference>
<name>A0A3B6AZ82_WHEAT</name>
<dbReference type="GO" id="GO:0008408">
    <property type="term" value="F:3'-5' exonuclease activity"/>
    <property type="evidence" value="ECO:0000318"/>
    <property type="project" value="GO_Central"/>
</dbReference>
<organism evidence="4">
    <name type="scientific">Triticum aestivum</name>
    <name type="common">Wheat</name>
    <dbReference type="NCBI Taxonomy" id="4565"/>
    <lineage>
        <taxon>Eukaryota</taxon>
        <taxon>Viridiplantae</taxon>
        <taxon>Streptophyta</taxon>
        <taxon>Embryophyta</taxon>
        <taxon>Tracheophyta</taxon>
        <taxon>Spermatophyta</taxon>
        <taxon>Magnoliopsida</taxon>
        <taxon>Liliopsida</taxon>
        <taxon>Poales</taxon>
        <taxon>Poaceae</taxon>
        <taxon>BOP clade</taxon>
        <taxon>Pooideae</taxon>
        <taxon>Triticodae</taxon>
        <taxon>Triticeae</taxon>
        <taxon>Triticinae</taxon>
        <taxon>Triticum</taxon>
    </lineage>
</organism>
<dbReference type="InterPro" id="IPR012337">
    <property type="entry name" value="RNaseH-like_sf"/>
</dbReference>
<evidence type="ECO:0000256" key="1">
    <source>
        <dbReference type="ARBA" id="ARBA00022722"/>
    </source>
</evidence>
<dbReference type="Gramene" id="TraesWEE_scaffold_036351_01G000100.1">
    <property type="protein sequence ID" value="TraesWEE_scaffold_036351_01G000100.1"/>
    <property type="gene ID" value="TraesWEE_scaffold_036351_01G000100"/>
</dbReference>
<dbReference type="PANTHER" id="PTHR13620">
    <property type="entry name" value="3-5 EXONUCLEASE"/>
    <property type="match status" value="1"/>
</dbReference>
<dbReference type="Gramene" id="TraesNOR2A03G00705660.1">
    <property type="protein sequence ID" value="TraesNOR2A03G00705660.1.CDS1"/>
    <property type="gene ID" value="TraesNOR2A03G00705660"/>
</dbReference>
<dbReference type="Gramene" id="TraesCS2A03G0644500.1">
    <property type="protein sequence ID" value="TraesCS2A03G0644500.1.CDS1"/>
    <property type="gene ID" value="TraesCS2A03G0644500"/>
</dbReference>
<dbReference type="GO" id="GO:0005634">
    <property type="term" value="C:nucleus"/>
    <property type="evidence" value="ECO:0000318"/>
    <property type="project" value="GO_Central"/>
</dbReference>
<dbReference type="InterPro" id="IPR051132">
    <property type="entry name" value="3-5_Exonuclease_domain"/>
</dbReference>
<dbReference type="OMA" id="APRAIMI"/>
<proteinExistence type="predicted"/>
<dbReference type="SMR" id="A0A3B6AZ82"/>
<evidence type="ECO:0000256" key="2">
    <source>
        <dbReference type="ARBA" id="ARBA00022801"/>
    </source>
</evidence>
<feature type="region of interest" description="Disordered" evidence="3">
    <location>
        <begin position="260"/>
        <end position="303"/>
    </location>
</feature>
<dbReference type="AlphaFoldDB" id="A0A3B6AZ82"/>
<dbReference type="SUPFAM" id="SSF53098">
    <property type="entry name" value="Ribonuclease H-like"/>
    <property type="match status" value="1"/>
</dbReference>
<keyword evidence="1" id="KW-0540">Nuclease</keyword>
<dbReference type="PaxDb" id="4565-Traes_2BL_DB7F83A6A.1"/>
<feature type="compositionally biased region" description="Pro residues" evidence="3">
    <location>
        <begin position="289"/>
        <end position="303"/>
    </location>
</feature>
<dbReference type="GO" id="GO:0003676">
    <property type="term" value="F:nucleic acid binding"/>
    <property type="evidence" value="ECO:0007669"/>
    <property type="project" value="InterPro"/>
</dbReference>
<dbReference type="PANTHER" id="PTHR13620:SF57">
    <property type="entry name" value="OS07G0112400 PROTEIN"/>
    <property type="match status" value="1"/>
</dbReference>
<sequence length="586" mass="63175">MDATPVATRLRRSTPEHDAYTVRVADRRLVALATGHPADARRWIYTTRWLHQALLRSGRLVVGLGVQWTPVRDRGEGPLTPPPATLQLCAGHRCLVFHLAQVDAEAVPAVLYRFLADPRVVFVGYGSSYDRRMLWDHYGLDVASACDLRALTGMGNASVELMAQRFLGYRGISKPRDVAMSAWHAPRLSVEQVEYACVDAYLAFRLGLLLCPGGYQPVQRAPAFPRAPPPAPRALVIAHAPPPAPAFLELHRAPGPALVRSRAPPPAPRAPVRPRAPPPAPRALMIPRVQPPAPRAPVRPRAPPPAPRAIMIPRAPPAAPRAPVTPCLLSPTPRAAVNPHTPEPHLALAPTAVAVGTAESSSKVAALPGLTGSDTDTDTEAELGGLSLVRSNYASDDDDDDDLSFSSDGYEVVGRGAVTDEDEEEEDVYDYVARTGLLSDGDYVVGPGIQSDDDEEDGYEGYVLGTGTLNAEDVGEQGYAYKEYAGIGILTVEEGHNEYTGILTVGNEAAAYEDEVFVSNLHATVVEVEESGLQLDVYQEPPECYDNSIEAFQGGDDGYGQDDGGDWYDQGDDGYEQDDDSYDAFY</sequence>
<dbReference type="Proteomes" id="UP000019116">
    <property type="component" value="Chromosome 2A"/>
</dbReference>
<dbReference type="Gramene" id="TraesJAG2A03G00696970.1">
    <property type="protein sequence ID" value="TraesJAG2A03G00696970.1.CDS1"/>
    <property type="gene ID" value="TraesJAG2A03G00696970"/>
</dbReference>
<accession>A0A3B6AZ82</accession>
<dbReference type="EnsemblPlants" id="TraesCS2A02G262300.1">
    <property type="protein sequence ID" value="TraesCS2A02G262300.1.cds1"/>
    <property type="gene ID" value="TraesCS2A02G262300"/>
</dbReference>
<dbReference type="Gramene" id="TraesCS2A02G262300.1">
    <property type="protein sequence ID" value="TraesCS2A02G262300.1.cds1"/>
    <property type="gene ID" value="TraesCS2A02G262300"/>
</dbReference>
<keyword evidence="5" id="KW-1185">Reference proteome</keyword>
<reference evidence="4" key="1">
    <citation type="submission" date="2018-08" db="EMBL/GenBank/DDBJ databases">
        <authorList>
            <person name="Rossello M."/>
        </authorList>
    </citation>
    <scope>NUCLEOTIDE SEQUENCE [LARGE SCALE GENOMIC DNA]</scope>
    <source>
        <strain evidence="4">cv. Chinese Spring</strain>
    </source>
</reference>
<dbReference type="GO" id="GO:0005737">
    <property type="term" value="C:cytoplasm"/>
    <property type="evidence" value="ECO:0000318"/>
    <property type="project" value="GO_Central"/>
</dbReference>
<evidence type="ECO:0008006" key="6">
    <source>
        <dbReference type="Google" id="ProtNLM"/>
    </source>
</evidence>
<feature type="region of interest" description="Disordered" evidence="3">
    <location>
        <begin position="549"/>
        <end position="586"/>
    </location>
</feature>
<dbReference type="STRING" id="4565.A0A3B6AZ82"/>
<dbReference type="InterPro" id="IPR036397">
    <property type="entry name" value="RNaseH_sf"/>
</dbReference>
<feature type="compositionally biased region" description="Pro residues" evidence="3">
    <location>
        <begin position="263"/>
        <end position="281"/>
    </location>
</feature>
<reference evidence="4" key="2">
    <citation type="submission" date="2018-10" db="UniProtKB">
        <authorList>
            <consortium name="EnsemblPlants"/>
        </authorList>
    </citation>
    <scope>IDENTIFICATION</scope>
</reference>
<feature type="compositionally biased region" description="Acidic residues" evidence="3">
    <location>
        <begin position="559"/>
        <end position="586"/>
    </location>
</feature>
<keyword evidence="2" id="KW-0378">Hydrolase</keyword>